<dbReference type="EMBL" id="BSYO01000017">
    <property type="protein sequence ID" value="GMH16969.1"/>
    <property type="molecule type" value="Genomic_DNA"/>
</dbReference>
<evidence type="ECO:0000313" key="3">
    <source>
        <dbReference type="Proteomes" id="UP001279734"/>
    </source>
</evidence>
<accession>A0AAD3SUI8</accession>
<sequence>MSQQHPNSGAASVDSYPEGIGLLSTDERDSPLEDQEPLNQIMDDVLMCGNAQQENIKMERHPVSYADVMKRGILNAADATVSYEPLMPARPITEEDRLDAQGRPYDHDENVGPPTIGKAPRIGSPSHVVPDHHQERGIKPRHQI</sequence>
<gene>
    <name evidence="2" type="ORF">Nepgr_018810</name>
</gene>
<name>A0AAD3SUI8_NEPGR</name>
<evidence type="ECO:0000256" key="1">
    <source>
        <dbReference type="SAM" id="MobiDB-lite"/>
    </source>
</evidence>
<comment type="caution">
    <text evidence="2">The sequence shown here is derived from an EMBL/GenBank/DDBJ whole genome shotgun (WGS) entry which is preliminary data.</text>
</comment>
<feature type="region of interest" description="Disordered" evidence="1">
    <location>
        <begin position="101"/>
        <end position="144"/>
    </location>
</feature>
<dbReference type="AlphaFoldDB" id="A0AAD3SUI8"/>
<keyword evidence="3" id="KW-1185">Reference proteome</keyword>
<evidence type="ECO:0000313" key="2">
    <source>
        <dbReference type="EMBL" id="GMH16969.1"/>
    </source>
</evidence>
<feature type="region of interest" description="Disordered" evidence="1">
    <location>
        <begin position="1"/>
        <end position="36"/>
    </location>
</feature>
<organism evidence="2 3">
    <name type="scientific">Nepenthes gracilis</name>
    <name type="common">Slender pitcher plant</name>
    <dbReference type="NCBI Taxonomy" id="150966"/>
    <lineage>
        <taxon>Eukaryota</taxon>
        <taxon>Viridiplantae</taxon>
        <taxon>Streptophyta</taxon>
        <taxon>Embryophyta</taxon>
        <taxon>Tracheophyta</taxon>
        <taxon>Spermatophyta</taxon>
        <taxon>Magnoliopsida</taxon>
        <taxon>eudicotyledons</taxon>
        <taxon>Gunneridae</taxon>
        <taxon>Pentapetalae</taxon>
        <taxon>Caryophyllales</taxon>
        <taxon>Nepenthaceae</taxon>
        <taxon>Nepenthes</taxon>
    </lineage>
</organism>
<reference evidence="2" key="1">
    <citation type="submission" date="2023-05" db="EMBL/GenBank/DDBJ databases">
        <title>Nepenthes gracilis genome sequencing.</title>
        <authorList>
            <person name="Fukushima K."/>
        </authorList>
    </citation>
    <scope>NUCLEOTIDE SEQUENCE</scope>
    <source>
        <strain evidence="2">SING2019-196</strain>
    </source>
</reference>
<feature type="compositionally biased region" description="Polar residues" evidence="1">
    <location>
        <begin position="1"/>
        <end position="10"/>
    </location>
</feature>
<dbReference type="Proteomes" id="UP001279734">
    <property type="component" value="Unassembled WGS sequence"/>
</dbReference>
<proteinExistence type="predicted"/>
<feature type="compositionally biased region" description="Basic and acidic residues" evidence="1">
    <location>
        <begin position="101"/>
        <end position="110"/>
    </location>
</feature>
<feature type="compositionally biased region" description="Basic and acidic residues" evidence="1">
    <location>
        <begin position="129"/>
        <end position="138"/>
    </location>
</feature>
<protein>
    <submittedName>
        <fullName evidence="2">Uncharacterized protein</fullName>
    </submittedName>
</protein>